<dbReference type="EMBL" id="CP045905">
    <property type="protein sequence ID" value="QQP36786.1"/>
    <property type="molecule type" value="Genomic_DNA"/>
</dbReference>
<proteinExistence type="predicted"/>
<feature type="non-terminal residue" evidence="1">
    <location>
        <position position="52"/>
    </location>
</feature>
<protein>
    <recommendedName>
        <fullName evidence="3">Reverse transcriptase domain-containing protein</fullName>
    </recommendedName>
</protein>
<sequence length="52" mass="5550">VVGILAFDLSSAFDTVDKNQLLPKLEALGSGELHYNGFPPICLEVDNLSTGM</sequence>
<name>A0A7T8GSP4_CALRO</name>
<gene>
    <name evidence="1" type="ORF">FKW44_021984</name>
</gene>
<reference evidence="2" key="1">
    <citation type="submission" date="2021-01" db="EMBL/GenBank/DDBJ databases">
        <title>Caligus Genome Assembly.</title>
        <authorList>
            <person name="Gallardo-Escarate C."/>
        </authorList>
    </citation>
    <scope>NUCLEOTIDE SEQUENCE [LARGE SCALE GENOMIC DNA]</scope>
</reference>
<evidence type="ECO:0000313" key="2">
    <source>
        <dbReference type="Proteomes" id="UP000595437"/>
    </source>
</evidence>
<accession>A0A7T8GSP4</accession>
<keyword evidence="2" id="KW-1185">Reference proteome</keyword>
<evidence type="ECO:0008006" key="3">
    <source>
        <dbReference type="Google" id="ProtNLM"/>
    </source>
</evidence>
<feature type="non-terminal residue" evidence="1">
    <location>
        <position position="1"/>
    </location>
</feature>
<evidence type="ECO:0000313" key="1">
    <source>
        <dbReference type="EMBL" id="QQP36786.1"/>
    </source>
</evidence>
<dbReference type="Proteomes" id="UP000595437">
    <property type="component" value="Chromosome 16"/>
</dbReference>
<dbReference type="AlphaFoldDB" id="A0A7T8GSP4"/>
<organism evidence="1 2">
    <name type="scientific">Caligus rogercresseyi</name>
    <name type="common">Sea louse</name>
    <dbReference type="NCBI Taxonomy" id="217165"/>
    <lineage>
        <taxon>Eukaryota</taxon>
        <taxon>Metazoa</taxon>
        <taxon>Ecdysozoa</taxon>
        <taxon>Arthropoda</taxon>
        <taxon>Crustacea</taxon>
        <taxon>Multicrustacea</taxon>
        <taxon>Hexanauplia</taxon>
        <taxon>Copepoda</taxon>
        <taxon>Siphonostomatoida</taxon>
        <taxon>Caligidae</taxon>
        <taxon>Caligus</taxon>
    </lineage>
</organism>